<evidence type="ECO:0000313" key="5">
    <source>
        <dbReference type="Proteomes" id="UP000747110"/>
    </source>
</evidence>
<reference evidence="4" key="1">
    <citation type="journal article" date="2021" name="Proc. Natl. Acad. Sci. U.S.A.">
        <title>Three genomes in the algal genus Volvox reveal the fate of a haploid sex-determining region after a transition to homothallism.</title>
        <authorList>
            <person name="Yamamoto K."/>
            <person name="Hamaji T."/>
            <person name="Kawai-Toyooka H."/>
            <person name="Matsuzaki R."/>
            <person name="Takahashi F."/>
            <person name="Nishimura Y."/>
            <person name="Kawachi M."/>
            <person name="Noguchi H."/>
            <person name="Minakuchi Y."/>
            <person name="Umen J.G."/>
            <person name="Toyoda A."/>
            <person name="Nozaki H."/>
        </authorList>
    </citation>
    <scope>NUCLEOTIDE SEQUENCE</scope>
    <source>
        <strain evidence="4">NIES-3786</strain>
    </source>
</reference>
<dbReference type="Gene3D" id="3.90.79.10">
    <property type="entry name" value="Nucleoside Triphosphate Pyrophosphohydrolase"/>
    <property type="match status" value="1"/>
</dbReference>
<protein>
    <recommendedName>
        <fullName evidence="3">Nudix hydrolase domain-containing protein</fullName>
    </recommendedName>
</protein>
<dbReference type="InterPro" id="IPR015797">
    <property type="entry name" value="NUDIX_hydrolase-like_dom_sf"/>
</dbReference>
<dbReference type="PANTHER" id="PTHR11839">
    <property type="entry name" value="UDP/ADP-SUGAR PYROPHOSPHATASE"/>
    <property type="match status" value="1"/>
</dbReference>
<dbReference type="SUPFAM" id="SSF55811">
    <property type="entry name" value="Nudix"/>
    <property type="match status" value="1"/>
</dbReference>
<dbReference type="PRINTS" id="PR00502">
    <property type="entry name" value="NUDIXFAMILY"/>
</dbReference>
<feature type="region of interest" description="Disordered" evidence="2">
    <location>
        <begin position="421"/>
        <end position="476"/>
    </location>
</feature>
<sequence>MIAARNLRTASQLLSRPRRLLSILSFLRIYVLEPLAAAAAAADHVVWMYGDQQYEDNLGRCFDWEAVTRQTRTGAARKSTCDGVAVFAKILSRSGPKRVPVVVQFRPPLDCLVIELPAGLVEPGQTVEETALRELREETGYTGQVMYITSPLSECAGITDSCCQLAVVEVDGDAAESIGARPSPEAGELLRCELLPYDGLLESLMHLRERCGASHDSSGTSCIIDSRLFALALGLQMSRPSDIHGGAASSSSGTVGEMGASEGTAATEAVYSTSSVQDIEHSCAATSARNGNTRGIPSMQHIGSTGCPASQLDVATGSRSYTFHNGGDMVLEGGASNRVSPTTAGGPMEWLDSFLEQLTGLSEGEVQAILTDRDPDDLDVAALAPLHSLHHGLNEDELLQPAIENRIDTATGRSNETYFTQAGSSTHQLQQTSEGNRECTLENRRRSGRRRRGGQQQSQGRSAVGQQGNSGPADLPVSMAVKRRGRSTVGGGGPKGFAATNAKLVYRRHVHQKGRQCAAFGLVAAMRSTRNLFNASGWVSWAASDPVATACTVVVCSVALSAGVLTFKAWLHRNR</sequence>
<gene>
    <name evidence="4" type="ORF">Vretifemale_14760</name>
</gene>
<proteinExistence type="predicted"/>
<dbReference type="Proteomes" id="UP000747110">
    <property type="component" value="Unassembled WGS sequence"/>
</dbReference>
<dbReference type="GO" id="GO:0019693">
    <property type="term" value="P:ribose phosphate metabolic process"/>
    <property type="evidence" value="ECO:0007669"/>
    <property type="project" value="TreeGrafter"/>
</dbReference>
<dbReference type="PANTHER" id="PTHR11839:SF1">
    <property type="entry name" value="ADP-SUGAR PYROPHOSPHATASE"/>
    <property type="match status" value="1"/>
</dbReference>
<feature type="domain" description="Nudix hydrolase" evidence="3">
    <location>
        <begin position="81"/>
        <end position="218"/>
    </location>
</feature>
<dbReference type="GO" id="GO:0016787">
    <property type="term" value="F:hydrolase activity"/>
    <property type="evidence" value="ECO:0007669"/>
    <property type="project" value="UniProtKB-KW"/>
</dbReference>
<dbReference type="EMBL" id="BNCP01000036">
    <property type="protein sequence ID" value="GIL86418.1"/>
    <property type="molecule type" value="Genomic_DNA"/>
</dbReference>
<dbReference type="AlphaFoldDB" id="A0A8J4CS19"/>
<dbReference type="PROSITE" id="PS51462">
    <property type="entry name" value="NUDIX"/>
    <property type="match status" value="1"/>
</dbReference>
<dbReference type="OrthoDB" id="10249920at2759"/>
<evidence type="ECO:0000259" key="3">
    <source>
        <dbReference type="PROSITE" id="PS51462"/>
    </source>
</evidence>
<accession>A0A8J4CS19</accession>
<keyword evidence="5" id="KW-1185">Reference proteome</keyword>
<evidence type="ECO:0000256" key="1">
    <source>
        <dbReference type="ARBA" id="ARBA00022801"/>
    </source>
</evidence>
<dbReference type="InterPro" id="IPR020476">
    <property type="entry name" value="Nudix_hydrolase"/>
</dbReference>
<comment type="caution">
    <text evidence="4">The sequence shown here is derived from an EMBL/GenBank/DDBJ whole genome shotgun (WGS) entry which is preliminary data.</text>
</comment>
<feature type="compositionally biased region" description="Polar residues" evidence="2">
    <location>
        <begin position="421"/>
        <end position="434"/>
    </location>
</feature>
<dbReference type="GO" id="GO:0006753">
    <property type="term" value="P:nucleoside phosphate metabolic process"/>
    <property type="evidence" value="ECO:0007669"/>
    <property type="project" value="TreeGrafter"/>
</dbReference>
<evidence type="ECO:0000256" key="2">
    <source>
        <dbReference type="SAM" id="MobiDB-lite"/>
    </source>
</evidence>
<feature type="compositionally biased region" description="Low complexity" evidence="2">
    <location>
        <begin position="454"/>
        <end position="467"/>
    </location>
</feature>
<organism evidence="4 5">
    <name type="scientific">Volvox reticuliferus</name>
    <dbReference type="NCBI Taxonomy" id="1737510"/>
    <lineage>
        <taxon>Eukaryota</taxon>
        <taxon>Viridiplantae</taxon>
        <taxon>Chlorophyta</taxon>
        <taxon>core chlorophytes</taxon>
        <taxon>Chlorophyceae</taxon>
        <taxon>CS clade</taxon>
        <taxon>Chlamydomonadales</taxon>
        <taxon>Volvocaceae</taxon>
        <taxon>Volvox</taxon>
    </lineage>
</organism>
<evidence type="ECO:0000313" key="4">
    <source>
        <dbReference type="EMBL" id="GIL86418.1"/>
    </source>
</evidence>
<dbReference type="Pfam" id="PF00293">
    <property type="entry name" value="NUDIX"/>
    <property type="match status" value="1"/>
</dbReference>
<name>A0A8J4CS19_9CHLO</name>
<dbReference type="InterPro" id="IPR000086">
    <property type="entry name" value="NUDIX_hydrolase_dom"/>
</dbReference>
<feature type="compositionally biased region" description="Basic and acidic residues" evidence="2">
    <location>
        <begin position="435"/>
        <end position="445"/>
    </location>
</feature>
<dbReference type="CDD" id="cd18888">
    <property type="entry name" value="NUDIX_ADPRase_Nudt5"/>
    <property type="match status" value="1"/>
</dbReference>
<keyword evidence="1" id="KW-0378">Hydrolase</keyword>